<dbReference type="AlphaFoldDB" id="A0A0B5QCW6"/>
<dbReference type="Proteomes" id="UP000031866">
    <property type="component" value="Chromosome"/>
</dbReference>
<keyword evidence="2 3" id="KW-0040">ANK repeat</keyword>
<dbReference type="SUPFAM" id="SSF48403">
    <property type="entry name" value="Ankyrin repeat"/>
    <property type="match status" value="1"/>
</dbReference>
<protein>
    <submittedName>
        <fullName evidence="5">Ankyrin repeat protein</fullName>
    </submittedName>
</protein>
<proteinExistence type="predicted"/>
<dbReference type="PROSITE" id="PS50088">
    <property type="entry name" value="ANK_REPEAT"/>
    <property type="match status" value="2"/>
</dbReference>
<reference evidence="6" key="1">
    <citation type="submission" date="2014-12" db="EMBL/GenBank/DDBJ databases">
        <title>Genome sequence of Clostridium beijerinckii strain 59B.</title>
        <authorList>
            <person name="Little G.T."/>
            <person name="Minton N.P."/>
        </authorList>
    </citation>
    <scope>NUCLEOTIDE SEQUENCE [LARGE SCALE GENOMIC DNA]</scope>
    <source>
        <strain evidence="6">59B</strain>
    </source>
</reference>
<feature type="repeat" description="ANK" evidence="3">
    <location>
        <begin position="42"/>
        <end position="77"/>
    </location>
</feature>
<reference evidence="4" key="2">
    <citation type="submission" date="2016-02" db="EMBL/GenBank/DDBJ databases">
        <title>Genome sequence of Clostridium beijerinckii strain 59B.</title>
        <authorList>
            <person name="Little G.T."/>
            <person name="Minton N.P."/>
        </authorList>
    </citation>
    <scope>NUCLEOTIDE SEQUENCE</scope>
    <source>
        <strain evidence="4">NCIMB 14988</strain>
    </source>
</reference>
<dbReference type="PROSITE" id="PS50297">
    <property type="entry name" value="ANK_REP_REGION"/>
    <property type="match status" value="2"/>
</dbReference>
<dbReference type="OrthoDB" id="1897609at2"/>
<reference evidence="5" key="3">
    <citation type="submission" date="2020-05" db="EMBL/GenBank/DDBJ databases">
        <title>Genomic insights into acetone-butanol-ethanol (ABE) fermentation by sequencing solventogenic clostridia strains.</title>
        <authorList>
            <person name="Brown S."/>
        </authorList>
    </citation>
    <scope>NUCLEOTIDE SEQUENCE</scope>
    <source>
        <strain evidence="5">DJ126</strain>
    </source>
</reference>
<dbReference type="KEGG" id="cbei:LF65_03508"/>
<dbReference type="PANTHER" id="PTHR24180:SF45">
    <property type="entry name" value="POLY [ADP-RIBOSE] POLYMERASE TANKYRASE"/>
    <property type="match status" value="1"/>
</dbReference>
<dbReference type="InterPro" id="IPR036770">
    <property type="entry name" value="Ankyrin_rpt-contain_sf"/>
</dbReference>
<sequence>MNIHEILFGSRPKSILKIIKEGDLEELKNFITNGGDINEKYNDTSLLHFAIDNCEKNYFEIIQFLVNNGADINSNQSYLKELPLHRICARVSPKMDVIKLLLEKGSKVNAENVSGKTPIFYCNFNYSVELLNLLIKYGADIKHRDKYSNTLLHDDYLTCRDTDKFEEYLNEIVSLGLDINSKNNLGHTPLYLCKNKSIENILMEHGAKRSV</sequence>
<dbReference type="Pfam" id="PF12796">
    <property type="entry name" value="Ank_2"/>
    <property type="match status" value="1"/>
</dbReference>
<evidence type="ECO:0000256" key="2">
    <source>
        <dbReference type="ARBA" id="ARBA00023043"/>
    </source>
</evidence>
<dbReference type="InterPro" id="IPR002110">
    <property type="entry name" value="Ankyrin_rpt"/>
</dbReference>
<name>A0A0B5QCW6_CLOBE</name>
<gene>
    <name evidence="5" type="ORF">DFH45_005137</name>
    <name evidence="4" type="ORF">LF65_03508</name>
</gene>
<dbReference type="Gene3D" id="1.25.40.20">
    <property type="entry name" value="Ankyrin repeat-containing domain"/>
    <property type="match status" value="2"/>
</dbReference>
<dbReference type="EMBL" id="CP010086">
    <property type="protein sequence ID" value="AJH00065.1"/>
    <property type="molecule type" value="Genomic_DNA"/>
</dbReference>
<evidence type="ECO:0000256" key="3">
    <source>
        <dbReference type="PROSITE-ProRule" id="PRU00023"/>
    </source>
</evidence>
<evidence type="ECO:0000313" key="5">
    <source>
        <dbReference type="EMBL" id="NRV12174.1"/>
    </source>
</evidence>
<dbReference type="EMBL" id="JABSXK010000001">
    <property type="protein sequence ID" value="NRV12174.1"/>
    <property type="molecule type" value="Genomic_DNA"/>
</dbReference>
<evidence type="ECO:0000313" key="6">
    <source>
        <dbReference type="Proteomes" id="UP000031866"/>
    </source>
</evidence>
<dbReference type="SMART" id="SM00248">
    <property type="entry name" value="ANK"/>
    <property type="match status" value="3"/>
</dbReference>
<evidence type="ECO:0000256" key="1">
    <source>
        <dbReference type="ARBA" id="ARBA00022737"/>
    </source>
</evidence>
<organism evidence="4 6">
    <name type="scientific">Clostridium beijerinckii</name>
    <name type="common">Clostridium MP</name>
    <dbReference type="NCBI Taxonomy" id="1520"/>
    <lineage>
        <taxon>Bacteria</taxon>
        <taxon>Bacillati</taxon>
        <taxon>Bacillota</taxon>
        <taxon>Clostridia</taxon>
        <taxon>Eubacteriales</taxon>
        <taxon>Clostridiaceae</taxon>
        <taxon>Clostridium</taxon>
    </lineage>
</organism>
<dbReference type="STRING" id="1520.LF65_03508"/>
<accession>A0A0B5QCW6</accession>
<dbReference type="PANTHER" id="PTHR24180">
    <property type="entry name" value="CYCLIN-DEPENDENT KINASE INHIBITOR 2C-RELATED"/>
    <property type="match status" value="1"/>
</dbReference>
<dbReference type="Proteomes" id="UP000821656">
    <property type="component" value="Unassembled WGS sequence"/>
</dbReference>
<feature type="repeat" description="ANK" evidence="3">
    <location>
        <begin position="114"/>
        <end position="146"/>
    </location>
</feature>
<dbReference type="RefSeq" id="WP_041897596.1">
    <property type="nucleotide sequence ID" value="NZ_CP010086.2"/>
</dbReference>
<evidence type="ECO:0000313" key="4">
    <source>
        <dbReference type="EMBL" id="AJH00065.1"/>
    </source>
</evidence>
<keyword evidence="1" id="KW-0677">Repeat</keyword>
<dbReference type="InterPro" id="IPR051637">
    <property type="entry name" value="Ank_repeat_dom-contain_49"/>
</dbReference>